<comment type="caution">
    <text evidence="2">The sequence shown here is derived from an EMBL/GenBank/DDBJ whole genome shotgun (WGS) entry which is preliminary data.</text>
</comment>
<dbReference type="InterPro" id="IPR000182">
    <property type="entry name" value="GNAT_dom"/>
</dbReference>
<dbReference type="Pfam" id="PF13302">
    <property type="entry name" value="Acetyltransf_3"/>
    <property type="match status" value="1"/>
</dbReference>
<sequence>MRNYTCLVNSTFQGNTFSLVPIRDEDKYAILEMRNEQMYHLRQAKPLTVKDQEDYFENVVSKLFEVEKPNQLLFSFLKNDEFVGYGGLVHINWIDKNAEISFIMKTELEKENFEYFWKNYLSLLDKMAFQELNFHKIFTYAFDLRPHLYEVLTSCGFKEEARLKEHCFFGGQFLDVVYHCKMNRGIAFRKANEKDMMLYFEWTSDASVRENSYQSEPISLENHKNWFLNKIKDSSCFMVVFENHIGIPIGQVRIQKQDETTAVIGISNDVNHRGKGYASEMIRMASNEFLKENPQMQISAYIKLENRASKKVFEKAGYELNVVLEYDSIPSYRYIKKI</sequence>
<evidence type="ECO:0000313" key="2">
    <source>
        <dbReference type="EMBL" id="PWA06142.1"/>
    </source>
</evidence>
<proteinExistence type="predicted"/>
<evidence type="ECO:0000259" key="1">
    <source>
        <dbReference type="PROSITE" id="PS51186"/>
    </source>
</evidence>
<name>A0A2U1JLX3_9FLAO</name>
<protein>
    <recommendedName>
        <fullName evidence="1">N-acetyltransferase domain-containing protein</fullName>
    </recommendedName>
</protein>
<dbReference type="GO" id="GO:0016747">
    <property type="term" value="F:acyltransferase activity, transferring groups other than amino-acyl groups"/>
    <property type="evidence" value="ECO:0007669"/>
    <property type="project" value="InterPro"/>
</dbReference>
<reference evidence="2 3" key="1">
    <citation type="submission" date="2018-04" db="EMBL/GenBank/DDBJ databases">
        <title>Flavobacterium sp. nov., isolated from glacier ice.</title>
        <authorList>
            <person name="Liu Q."/>
            <person name="Xin Y.-H."/>
        </authorList>
    </citation>
    <scope>NUCLEOTIDE SEQUENCE [LARGE SCALE GENOMIC DNA]</scope>
    <source>
        <strain evidence="2 3">RB1R5</strain>
    </source>
</reference>
<dbReference type="Pfam" id="PF13420">
    <property type="entry name" value="Acetyltransf_4"/>
    <property type="match status" value="1"/>
</dbReference>
<dbReference type="InterPro" id="IPR016181">
    <property type="entry name" value="Acyl_CoA_acyltransferase"/>
</dbReference>
<dbReference type="OrthoDB" id="6290225at2"/>
<dbReference type="RefSeq" id="WP_116724146.1">
    <property type="nucleotide sequence ID" value="NZ_QCZI01000004.1"/>
</dbReference>
<evidence type="ECO:0000313" key="3">
    <source>
        <dbReference type="Proteomes" id="UP000245449"/>
    </source>
</evidence>
<dbReference type="PANTHER" id="PTHR43415:SF3">
    <property type="entry name" value="GNAT-FAMILY ACETYLTRANSFERASE"/>
    <property type="match status" value="1"/>
</dbReference>
<dbReference type="EMBL" id="QCZI01000004">
    <property type="protein sequence ID" value="PWA06142.1"/>
    <property type="molecule type" value="Genomic_DNA"/>
</dbReference>
<dbReference type="PANTHER" id="PTHR43415">
    <property type="entry name" value="SPERMIDINE N(1)-ACETYLTRANSFERASE"/>
    <property type="match status" value="1"/>
</dbReference>
<organism evidence="2 3">
    <name type="scientific">Flavobacterium psychrotolerans</name>
    <dbReference type="NCBI Taxonomy" id="2169410"/>
    <lineage>
        <taxon>Bacteria</taxon>
        <taxon>Pseudomonadati</taxon>
        <taxon>Bacteroidota</taxon>
        <taxon>Flavobacteriia</taxon>
        <taxon>Flavobacteriales</taxon>
        <taxon>Flavobacteriaceae</taxon>
        <taxon>Flavobacterium</taxon>
    </lineage>
</organism>
<keyword evidence="3" id="KW-1185">Reference proteome</keyword>
<dbReference type="AlphaFoldDB" id="A0A2U1JLX3"/>
<accession>A0A2U1JLX3</accession>
<dbReference type="Gene3D" id="3.40.630.30">
    <property type="match status" value="2"/>
</dbReference>
<dbReference type="Proteomes" id="UP000245449">
    <property type="component" value="Unassembled WGS sequence"/>
</dbReference>
<dbReference type="SUPFAM" id="SSF55729">
    <property type="entry name" value="Acyl-CoA N-acyltransferases (Nat)"/>
    <property type="match status" value="2"/>
</dbReference>
<dbReference type="PROSITE" id="PS51186">
    <property type="entry name" value="GNAT"/>
    <property type="match status" value="1"/>
</dbReference>
<gene>
    <name evidence="2" type="ORF">DB895_04365</name>
</gene>
<feature type="domain" description="N-acetyltransferase" evidence="1">
    <location>
        <begin position="186"/>
        <end position="338"/>
    </location>
</feature>